<dbReference type="InterPro" id="IPR000182">
    <property type="entry name" value="GNAT_dom"/>
</dbReference>
<proteinExistence type="predicted"/>
<evidence type="ECO:0000259" key="2">
    <source>
        <dbReference type="Pfam" id="PF14268"/>
    </source>
</evidence>
<keyword evidence="4" id="KW-1185">Reference proteome</keyword>
<dbReference type="InterPro" id="IPR016181">
    <property type="entry name" value="Acyl_CoA_acyltransferase"/>
</dbReference>
<dbReference type="SUPFAM" id="SSF55729">
    <property type="entry name" value="Acyl-CoA N-acyltransferases (Nat)"/>
    <property type="match status" value="1"/>
</dbReference>
<dbReference type="Gene3D" id="3.40.630.30">
    <property type="match status" value="1"/>
</dbReference>
<comment type="caution">
    <text evidence="3">The sequence shown here is derived from an EMBL/GenBank/DDBJ whole genome shotgun (WGS) entry which is preliminary data.</text>
</comment>
<dbReference type="Pfam" id="PF14268">
    <property type="entry name" value="YoaP"/>
    <property type="match status" value="1"/>
</dbReference>
<evidence type="ECO:0000259" key="1">
    <source>
        <dbReference type="Pfam" id="PF00583"/>
    </source>
</evidence>
<dbReference type="EMBL" id="JABWCS010000214">
    <property type="protein sequence ID" value="NUU62334.1"/>
    <property type="molecule type" value="Genomic_DNA"/>
</dbReference>
<gene>
    <name evidence="3" type="ORF">HPT30_18470</name>
</gene>
<protein>
    <submittedName>
        <fullName evidence="3">YoaP domain-containing protein</fullName>
    </submittedName>
</protein>
<dbReference type="RefSeq" id="WP_175372824.1">
    <property type="nucleotide sequence ID" value="NZ_JABWCS010000214.1"/>
</dbReference>
<feature type="domain" description="N-acetyltransferase" evidence="1">
    <location>
        <begin position="70"/>
        <end position="112"/>
    </location>
</feature>
<dbReference type="Pfam" id="PF00583">
    <property type="entry name" value="Acetyltransf_1"/>
    <property type="match status" value="1"/>
</dbReference>
<accession>A0A850ESQ1</accession>
<dbReference type="GO" id="GO:0016747">
    <property type="term" value="F:acyltransferase activity, transferring groups other than amino-acyl groups"/>
    <property type="evidence" value="ECO:0007669"/>
    <property type="project" value="InterPro"/>
</dbReference>
<organism evidence="3 4">
    <name type="scientific">Paenibacillus agri</name>
    <dbReference type="NCBI Taxonomy" id="2744309"/>
    <lineage>
        <taxon>Bacteria</taxon>
        <taxon>Bacillati</taxon>
        <taxon>Bacillota</taxon>
        <taxon>Bacilli</taxon>
        <taxon>Bacillales</taxon>
        <taxon>Paenibacillaceae</taxon>
        <taxon>Paenibacillus</taxon>
    </lineage>
</organism>
<dbReference type="InterPro" id="IPR025685">
    <property type="entry name" value="YoaP-like_dom"/>
</dbReference>
<evidence type="ECO:0000313" key="4">
    <source>
        <dbReference type="Proteomes" id="UP000564806"/>
    </source>
</evidence>
<dbReference type="Proteomes" id="UP000564806">
    <property type="component" value="Unassembled WGS sequence"/>
</dbReference>
<dbReference type="AlphaFoldDB" id="A0A850ESQ1"/>
<feature type="domain" description="YoaP-like" evidence="2">
    <location>
        <begin position="204"/>
        <end position="247"/>
    </location>
</feature>
<dbReference type="CDD" id="cd04301">
    <property type="entry name" value="NAT_SF"/>
    <property type="match status" value="1"/>
</dbReference>
<sequence>MSDTAIITLNSNNIEQQHICCAISDKKCAEGVRLKKEWLQERFQEGLRFKKLDVRQKVFIEYLPADYAWCPVEAPGYLFINCLWVAGSFKGKGHGAQLLAECLEEAQGANGIVAVTGRTKKPYLSDKSYFLHNGFQVCDQAPPYFELVVLKFNETAPTPKFKATVQSQKVEFSEGLQLFYTAQCPYTSYYIGELETGAQERGIPLQVRRIMSAEEAQNAPTPYTSYSLFYKGHFITHEIMTRNKFEKSVEGWIEKYGLPG</sequence>
<name>A0A850ESQ1_9BACL</name>
<reference evidence="3" key="1">
    <citation type="submission" date="2020-06" db="EMBL/GenBank/DDBJ databases">
        <title>Paenibacillus sp. nov., isolated from soil.</title>
        <authorList>
            <person name="Seo Y.L."/>
        </authorList>
    </citation>
    <scope>NUCLEOTIDE SEQUENCE [LARGE SCALE GENOMIC DNA]</scope>
    <source>
        <strain evidence="3">JW14</strain>
    </source>
</reference>
<evidence type="ECO:0000313" key="3">
    <source>
        <dbReference type="EMBL" id="NUU62334.1"/>
    </source>
</evidence>